<dbReference type="Gene3D" id="3.40.50.1820">
    <property type="entry name" value="alpha/beta hydrolase"/>
    <property type="match status" value="1"/>
</dbReference>
<evidence type="ECO:0000313" key="2">
    <source>
        <dbReference type="EMBL" id="EOA28291.1"/>
    </source>
</evidence>
<dbReference type="Pfam" id="PF00561">
    <property type="entry name" value="Abhydrolase_1"/>
    <property type="match status" value="1"/>
</dbReference>
<protein>
    <recommendedName>
        <fullName evidence="1">AB hydrolase-1 domain-containing protein</fullName>
    </recommendedName>
</protein>
<organism evidence="2 3">
    <name type="scientific">Capsella rubella</name>
    <dbReference type="NCBI Taxonomy" id="81985"/>
    <lineage>
        <taxon>Eukaryota</taxon>
        <taxon>Viridiplantae</taxon>
        <taxon>Streptophyta</taxon>
        <taxon>Embryophyta</taxon>
        <taxon>Tracheophyta</taxon>
        <taxon>Spermatophyta</taxon>
        <taxon>Magnoliopsida</taxon>
        <taxon>eudicotyledons</taxon>
        <taxon>Gunneridae</taxon>
        <taxon>Pentapetalae</taxon>
        <taxon>rosids</taxon>
        <taxon>malvids</taxon>
        <taxon>Brassicales</taxon>
        <taxon>Brassicaceae</taxon>
        <taxon>Camelineae</taxon>
        <taxon>Capsella</taxon>
    </lineage>
</organism>
<name>R0FZN2_9BRAS</name>
<dbReference type="InterPro" id="IPR029058">
    <property type="entry name" value="AB_hydrolase_fold"/>
</dbReference>
<proteinExistence type="predicted"/>
<dbReference type="Proteomes" id="UP000029121">
    <property type="component" value="Unassembled WGS sequence"/>
</dbReference>
<dbReference type="GO" id="GO:0080032">
    <property type="term" value="F:methyl jasmonate esterase activity"/>
    <property type="evidence" value="ECO:0007669"/>
    <property type="project" value="TreeGrafter"/>
</dbReference>
<dbReference type="PANTHER" id="PTHR10992:SF1020">
    <property type="entry name" value="METHYLESTERASE 19-RELATED"/>
    <property type="match status" value="1"/>
</dbReference>
<accession>R0FZN2</accession>
<dbReference type="GO" id="GO:0009696">
    <property type="term" value="P:salicylic acid metabolic process"/>
    <property type="evidence" value="ECO:0007669"/>
    <property type="project" value="TreeGrafter"/>
</dbReference>
<sequence>MEIMRFVLVHAVCHGAWSWYKVKTQLEAAGHCVTAVDLAASGRNMTRLEDVQTLMDYSKPLLEYLSSLGQDDEKVILVAHSMGGIPAALAADIFPCKIAAMVFVAAFMPDTRNPPAYVFEKLMRSTPREEWLDTLFGRYGNPECPLESILLGPKFMAKKVYQQSPVEGQEVLLREGMDRLHVFISYVERIIYYLRNTNVG</sequence>
<dbReference type="GO" id="GO:0080030">
    <property type="term" value="F:methyl indole-3-acetate esterase activity"/>
    <property type="evidence" value="ECO:0007669"/>
    <property type="project" value="TreeGrafter"/>
</dbReference>
<gene>
    <name evidence="2" type="ORF">CARUB_v10024488mg</name>
</gene>
<evidence type="ECO:0000259" key="1">
    <source>
        <dbReference type="Pfam" id="PF00561"/>
    </source>
</evidence>
<dbReference type="InterPro" id="IPR045889">
    <property type="entry name" value="MES/HNL"/>
</dbReference>
<dbReference type="SUPFAM" id="SSF53474">
    <property type="entry name" value="alpha/beta-Hydrolases"/>
    <property type="match status" value="1"/>
</dbReference>
<reference evidence="3" key="1">
    <citation type="journal article" date="2013" name="Nat. Genet.">
        <title>The Capsella rubella genome and the genomic consequences of rapid mating system evolution.</title>
        <authorList>
            <person name="Slotte T."/>
            <person name="Hazzouri K.M."/>
            <person name="Agren J.A."/>
            <person name="Koenig D."/>
            <person name="Maumus F."/>
            <person name="Guo Y.L."/>
            <person name="Steige K."/>
            <person name="Platts A.E."/>
            <person name="Escobar J.S."/>
            <person name="Newman L.K."/>
            <person name="Wang W."/>
            <person name="Mandakova T."/>
            <person name="Vello E."/>
            <person name="Smith L.M."/>
            <person name="Henz S.R."/>
            <person name="Steffen J."/>
            <person name="Takuno S."/>
            <person name="Brandvain Y."/>
            <person name="Coop G."/>
            <person name="Andolfatto P."/>
            <person name="Hu T.T."/>
            <person name="Blanchette M."/>
            <person name="Clark R.M."/>
            <person name="Quesneville H."/>
            <person name="Nordborg M."/>
            <person name="Gaut B.S."/>
            <person name="Lysak M.A."/>
            <person name="Jenkins J."/>
            <person name="Grimwood J."/>
            <person name="Chapman J."/>
            <person name="Prochnik S."/>
            <person name="Shu S."/>
            <person name="Rokhsar D."/>
            <person name="Schmutz J."/>
            <person name="Weigel D."/>
            <person name="Wright S.I."/>
        </authorList>
    </citation>
    <scope>NUCLEOTIDE SEQUENCE [LARGE SCALE GENOMIC DNA]</scope>
    <source>
        <strain evidence="3">cv. Monte Gargano</strain>
    </source>
</reference>
<dbReference type="eggNOG" id="ENOG502QR2J">
    <property type="taxonomic scope" value="Eukaryota"/>
</dbReference>
<dbReference type="InterPro" id="IPR000073">
    <property type="entry name" value="AB_hydrolase_1"/>
</dbReference>
<dbReference type="GO" id="GO:0080031">
    <property type="term" value="F:methyl salicylate esterase activity"/>
    <property type="evidence" value="ECO:0007669"/>
    <property type="project" value="TreeGrafter"/>
</dbReference>
<dbReference type="AlphaFoldDB" id="R0FZN2"/>
<evidence type="ECO:0000313" key="3">
    <source>
        <dbReference type="Proteomes" id="UP000029121"/>
    </source>
</evidence>
<dbReference type="GO" id="GO:0009694">
    <property type="term" value="P:jasmonic acid metabolic process"/>
    <property type="evidence" value="ECO:0007669"/>
    <property type="project" value="TreeGrafter"/>
</dbReference>
<dbReference type="EMBL" id="KB870808">
    <property type="protein sequence ID" value="EOA28291.1"/>
    <property type="molecule type" value="Genomic_DNA"/>
</dbReference>
<dbReference type="PANTHER" id="PTHR10992">
    <property type="entry name" value="METHYLESTERASE FAMILY MEMBER"/>
    <property type="match status" value="1"/>
</dbReference>
<keyword evidence="3" id="KW-1185">Reference proteome</keyword>
<feature type="domain" description="AB hydrolase-1" evidence="1">
    <location>
        <begin position="6"/>
        <end position="127"/>
    </location>
</feature>